<evidence type="ECO:0000313" key="5">
    <source>
        <dbReference type="Proteomes" id="UP001153712"/>
    </source>
</evidence>
<name>A0A9N9TLR3_PHYSR</name>
<dbReference type="GO" id="GO:0016787">
    <property type="term" value="F:hydrolase activity"/>
    <property type="evidence" value="ECO:0007669"/>
    <property type="project" value="UniProtKB-KW"/>
</dbReference>
<dbReference type="EMBL" id="OU900095">
    <property type="protein sequence ID" value="CAG9858729.1"/>
    <property type="molecule type" value="Genomic_DNA"/>
</dbReference>
<dbReference type="PANTHER" id="PTHR43798:SF14">
    <property type="entry name" value="SERINE HYDROLASE-LIKE PROTEIN DDB_G0286239"/>
    <property type="match status" value="1"/>
</dbReference>
<feature type="domain" description="AB hydrolase-1" evidence="3">
    <location>
        <begin position="53"/>
        <end position="160"/>
    </location>
</feature>
<dbReference type="SUPFAM" id="SSF53474">
    <property type="entry name" value="alpha/beta-Hydrolases"/>
    <property type="match status" value="1"/>
</dbReference>
<reference evidence="4" key="1">
    <citation type="submission" date="2022-01" db="EMBL/GenBank/DDBJ databases">
        <authorList>
            <person name="King R."/>
        </authorList>
    </citation>
    <scope>NUCLEOTIDE SEQUENCE</scope>
</reference>
<protein>
    <recommendedName>
        <fullName evidence="3">AB hydrolase-1 domain-containing protein</fullName>
    </recommendedName>
</protein>
<dbReference type="InterPro" id="IPR050266">
    <property type="entry name" value="AB_hydrolase_sf"/>
</dbReference>
<sequence length="350" mass="40651">MLYSSRITKIAQTKYIRSVRWVSTKKREYKEIEIKVPWGHVAGKWWEPYETRPILSIHGWQDNCGTFDRLIPMLDKNVGFLAIDLPGHGYSSRLSEGNMYHLSTYMLTIKSVAKELKWPTISLLGHSLGAVVSNVYSMFFPLEIDFLMCLDALKPMVPNNRHLLIAKAYELFFKYNSQAFCSNEPPSYTLEEMIDLVAKPNRYSVLPEYTGYILDRNIAPSTINPEKYYFTRDPRLKTGSLALFCQEELEKLSEHIVMPIFILKASESSYYEEKNNYYRVLEVIKKSSTDCDFNYVEGSHHVHLNNPERISGLINNFICRNNTQERCVGGLSDELVRDFRISYAEKLLKN</sequence>
<dbReference type="InterPro" id="IPR000073">
    <property type="entry name" value="AB_hydrolase_1"/>
</dbReference>
<dbReference type="OrthoDB" id="190201at2759"/>
<dbReference type="GO" id="GO:0016020">
    <property type="term" value="C:membrane"/>
    <property type="evidence" value="ECO:0007669"/>
    <property type="project" value="TreeGrafter"/>
</dbReference>
<evidence type="ECO:0000256" key="1">
    <source>
        <dbReference type="ARBA" id="ARBA00008645"/>
    </source>
</evidence>
<evidence type="ECO:0000256" key="2">
    <source>
        <dbReference type="ARBA" id="ARBA00022801"/>
    </source>
</evidence>
<dbReference type="PANTHER" id="PTHR43798">
    <property type="entry name" value="MONOACYLGLYCEROL LIPASE"/>
    <property type="match status" value="1"/>
</dbReference>
<dbReference type="Pfam" id="PF00561">
    <property type="entry name" value="Abhydrolase_1"/>
    <property type="match status" value="1"/>
</dbReference>
<gene>
    <name evidence="4" type="ORF">PHYEVI_LOCUS5116</name>
</gene>
<dbReference type="InterPro" id="IPR029058">
    <property type="entry name" value="AB_hydrolase_fold"/>
</dbReference>
<organism evidence="4 5">
    <name type="scientific">Phyllotreta striolata</name>
    <name type="common">Striped flea beetle</name>
    <name type="synonym">Crioceris striolata</name>
    <dbReference type="NCBI Taxonomy" id="444603"/>
    <lineage>
        <taxon>Eukaryota</taxon>
        <taxon>Metazoa</taxon>
        <taxon>Ecdysozoa</taxon>
        <taxon>Arthropoda</taxon>
        <taxon>Hexapoda</taxon>
        <taxon>Insecta</taxon>
        <taxon>Pterygota</taxon>
        <taxon>Neoptera</taxon>
        <taxon>Endopterygota</taxon>
        <taxon>Coleoptera</taxon>
        <taxon>Polyphaga</taxon>
        <taxon>Cucujiformia</taxon>
        <taxon>Chrysomeloidea</taxon>
        <taxon>Chrysomelidae</taxon>
        <taxon>Galerucinae</taxon>
        <taxon>Alticini</taxon>
        <taxon>Phyllotreta</taxon>
    </lineage>
</organism>
<proteinExistence type="inferred from homology"/>
<keyword evidence="2" id="KW-0378">Hydrolase</keyword>
<accession>A0A9N9TLR3</accession>
<dbReference type="Gene3D" id="3.40.50.1820">
    <property type="entry name" value="alpha/beta hydrolase"/>
    <property type="match status" value="1"/>
</dbReference>
<comment type="similarity">
    <text evidence="1">Belongs to the AB hydrolase superfamily.</text>
</comment>
<dbReference type="Proteomes" id="UP001153712">
    <property type="component" value="Chromosome 2"/>
</dbReference>
<dbReference type="AlphaFoldDB" id="A0A9N9TLR3"/>
<evidence type="ECO:0000259" key="3">
    <source>
        <dbReference type="Pfam" id="PF00561"/>
    </source>
</evidence>
<keyword evidence="5" id="KW-1185">Reference proteome</keyword>
<evidence type="ECO:0000313" key="4">
    <source>
        <dbReference type="EMBL" id="CAG9858729.1"/>
    </source>
</evidence>